<evidence type="ECO:0000313" key="1">
    <source>
        <dbReference type="EMBL" id="HJE39050.1"/>
    </source>
</evidence>
<evidence type="ECO:0000313" key="2">
    <source>
        <dbReference type="Proteomes" id="UP000711407"/>
    </source>
</evidence>
<reference evidence="1" key="2">
    <citation type="submission" date="2021-09" db="EMBL/GenBank/DDBJ databases">
        <authorList>
            <person name="Gilroy R."/>
        </authorList>
    </citation>
    <scope>NUCLEOTIDE SEQUENCE</scope>
    <source>
        <strain evidence="1">4100</strain>
    </source>
</reference>
<proteinExistence type="predicted"/>
<gene>
    <name evidence="1" type="ORF">K8V47_04760</name>
</gene>
<dbReference type="AlphaFoldDB" id="A0A921E8E1"/>
<accession>A0A921E8E1</accession>
<dbReference type="Proteomes" id="UP000711407">
    <property type="component" value="Unassembled WGS sequence"/>
</dbReference>
<reference evidence="1" key="1">
    <citation type="journal article" date="2021" name="PeerJ">
        <title>Extensive microbial diversity within the chicken gut microbiome revealed by metagenomics and culture.</title>
        <authorList>
            <person name="Gilroy R."/>
            <person name="Ravi A."/>
            <person name="Getino M."/>
            <person name="Pursley I."/>
            <person name="Horton D.L."/>
            <person name="Alikhan N.F."/>
            <person name="Baker D."/>
            <person name="Gharbi K."/>
            <person name="Hall N."/>
            <person name="Watson M."/>
            <person name="Adriaenssens E.M."/>
            <person name="Foster-Nyarko E."/>
            <person name="Jarju S."/>
            <person name="Secka A."/>
            <person name="Antonio M."/>
            <person name="Oren A."/>
            <person name="Chaudhuri R.R."/>
            <person name="La Ragione R."/>
            <person name="Hildebrand F."/>
            <person name="Pallen M.J."/>
        </authorList>
    </citation>
    <scope>NUCLEOTIDE SEQUENCE</scope>
    <source>
        <strain evidence="1">4100</strain>
    </source>
</reference>
<name>A0A921E8E1_9BACT</name>
<dbReference type="EMBL" id="DYXT01000027">
    <property type="protein sequence ID" value="HJE39050.1"/>
    <property type="molecule type" value="Genomic_DNA"/>
</dbReference>
<organism evidence="1 2">
    <name type="scientific">Candidatus Amulumruptor caecigallinarius</name>
    <dbReference type="NCBI Taxonomy" id="2109911"/>
    <lineage>
        <taxon>Bacteria</taxon>
        <taxon>Pseudomonadati</taxon>
        <taxon>Bacteroidota</taxon>
        <taxon>Bacteroidia</taxon>
        <taxon>Bacteroidales</taxon>
        <taxon>Muribaculaceae</taxon>
        <taxon>Candidatus Amulumruptor</taxon>
    </lineage>
</organism>
<comment type="caution">
    <text evidence="1">The sequence shown here is derived from an EMBL/GenBank/DDBJ whole genome shotgun (WGS) entry which is preliminary data.</text>
</comment>
<protein>
    <submittedName>
        <fullName evidence="1">Uncharacterized protein</fullName>
    </submittedName>
</protein>
<sequence>MPFTSALVRQGMWCISPTISDSFFSLLFRRCASISPPLSALTVRHGILHSMPVETSPEGVCADLP</sequence>